<evidence type="ECO:0000256" key="1">
    <source>
        <dbReference type="SAM" id="MobiDB-lite"/>
    </source>
</evidence>
<evidence type="ECO:0000256" key="2">
    <source>
        <dbReference type="SAM" id="SignalP"/>
    </source>
</evidence>
<feature type="signal peptide" evidence="2">
    <location>
        <begin position="1"/>
        <end position="24"/>
    </location>
</feature>
<dbReference type="AlphaFoldDB" id="A0A0V7ZVW6"/>
<dbReference type="EMBL" id="LMTZ01000061">
    <property type="protein sequence ID" value="KST68487.1"/>
    <property type="molecule type" value="Genomic_DNA"/>
</dbReference>
<dbReference type="Proteomes" id="UP000053372">
    <property type="component" value="Unassembled WGS sequence"/>
</dbReference>
<evidence type="ECO:0000313" key="3">
    <source>
        <dbReference type="EMBL" id="KST68487.1"/>
    </source>
</evidence>
<evidence type="ECO:0000313" key="4">
    <source>
        <dbReference type="Proteomes" id="UP000053372"/>
    </source>
</evidence>
<accession>A0A0V7ZVW6</accession>
<feature type="chain" id="PRO_5006890181" evidence="2">
    <location>
        <begin position="25"/>
        <end position="130"/>
    </location>
</feature>
<dbReference type="RefSeq" id="WP_058183509.1">
    <property type="nucleotide sequence ID" value="NZ_LMTZ01000061.1"/>
</dbReference>
<gene>
    <name evidence="3" type="ORF">BC008_01055</name>
</gene>
<dbReference type="OrthoDB" id="516049at2"/>
<keyword evidence="4" id="KW-1185">Reference proteome</keyword>
<comment type="caution">
    <text evidence="3">The sequence shown here is derived from an EMBL/GenBank/DDBJ whole genome shotgun (WGS) entry which is preliminary data.</text>
</comment>
<sequence>MLKKPFALGLIAVGLIIAPSTALADMVIQTSQQSSVRRDGAAVSESVNRQRSKSTSVRGGYRSNRRIGTSLPRFCLPYRTKQNRTKQLNPNAVKTQSGVYLSNLPSKQKTSMTQRQVRKTHAALCRKLPQ</sequence>
<proteinExistence type="predicted"/>
<organism evidence="3 4">
    <name type="scientific">Mastigocoleus testarum BC008</name>
    <dbReference type="NCBI Taxonomy" id="371196"/>
    <lineage>
        <taxon>Bacteria</taxon>
        <taxon>Bacillati</taxon>
        <taxon>Cyanobacteriota</taxon>
        <taxon>Cyanophyceae</taxon>
        <taxon>Nostocales</taxon>
        <taxon>Hapalosiphonaceae</taxon>
        <taxon>Mastigocoleus</taxon>
    </lineage>
</organism>
<name>A0A0V7ZVW6_9CYAN</name>
<reference evidence="3 4" key="1">
    <citation type="journal article" date="2015" name="Genome Announc.">
        <title>Draft Genome of the Euendolithic (true boring) Cyanobacterium Mastigocoleus testarum strain BC008.</title>
        <authorList>
            <person name="Guida B.S."/>
            <person name="Garcia-Pichel F."/>
        </authorList>
    </citation>
    <scope>NUCLEOTIDE SEQUENCE [LARGE SCALE GENOMIC DNA]</scope>
    <source>
        <strain evidence="3 4">BC008</strain>
    </source>
</reference>
<protein>
    <submittedName>
        <fullName evidence="3">Uncharacterized protein</fullName>
    </submittedName>
</protein>
<feature type="region of interest" description="Disordered" evidence="1">
    <location>
        <begin position="31"/>
        <end position="63"/>
    </location>
</feature>
<keyword evidence="2" id="KW-0732">Signal</keyword>
<feature type="compositionally biased region" description="Polar residues" evidence="1">
    <location>
        <begin position="45"/>
        <end position="57"/>
    </location>
</feature>